<feature type="compositionally biased region" description="Low complexity" evidence="1">
    <location>
        <begin position="12"/>
        <end position="31"/>
    </location>
</feature>
<organism evidence="2 3">
    <name type="scientific">Plesiocystis pacifica SIR-1</name>
    <dbReference type="NCBI Taxonomy" id="391625"/>
    <lineage>
        <taxon>Bacteria</taxon>
        <taxon>Pseudomonadati</taxon>
        <taxon>Myxococcota</taxon>
        <taxon>Polyangia</taxon>
        <taxon>Nannocystales</taxon>
        <taxon>Nannocystaceae</taxon>
        <taxon>Plesiocystis</taxon>
    </lineage>
</organism>
<dbReference type="STRING" id="391625.PPSIR1_25376"/>
<protein>
    <submittedName>
        <fullName evidence="2">Uncharacterized protein</fullName>
    </submittedName>
</protein>
<reference evidence="2 3" key="1">
    <citation type="submission" date="2007-06" db="EMBL/GenBank/DDBJ databases">
        <authorList>
            <person name="Shimkets L."/>
            <person name="Ferriera S."/>
            <person name="Johnson J."/>
            <person name="Kravitz S."/>
            <person name="Beeson K."/>
            <person name="Sutton G."/>
            <person name="Rogers Y.-H."/>
            <person name="Friedman R."/>
            <person name="Frazier M."/>
            <person name="Venter J.C."/>
        </authorList>
    </citation>
    <scope>NUCLEOTIDE SEQUENCE [LARGE SCALE GENOMIC DNA]</scope>
    <source>
        <strain evidence="2 3">SIR-1</strain>
    </source>
</reference>
<feature type="compositionally biased region" description="Acidic residues" evidence="1">
    <location>
        <begin position="32"/>
        <end position="43"/>
    </location>
</feature>
<dbReference type="PANTHER" id="PTHR47197">
    <property type="entry name" value="PROTEIN NIRF"/>
    <property type="match status" value="1"/>
</dbReference>
<dbReference type="SUPFAM" id="SSF50974">
    <property type="entry name" value="Nitrous oxide reductase, N-terminal domain"/>
    <property type="match status" value="1"/>
</dbReference>
<evidence type="ECO:0000313" key="2">
    <source>
        <dbReference type="EMBL" id="EDM80973.1"/>
    </source>
</evidence>
<dbReference type="PANTHER" id="PTHR47197:SF3">
    <property type="entry name" value="DIHYDRO-HEME D1 DEHYDROGENASE"/>
    <property type="match status" value="1"/>
</dbReference>
<keyword evidence="3" id="KW-1185">Reference proteome</keyword>
<feature type="region of interest" description="Disordered" evidence="1">
    <location>
        <begin position="12"/>
        <end position="56"/>
    </location>
</feature>
<dbReference type="EMBL" id="ABCS01000006">
    <property type="protein sequence ID" value="EDM80973.1"/>
    <property type="molecule type" value="Genomic_DNA"/>
</dbReference>
<accession>A6FZ89</accession>
<dbReference type="InterPro" id="IPR011045">
    <property type="entry name" value="N2O_reductase_N"/>
</dbReference>
<evidence type="ECO:0000256" key="1">
    <source>
        <dbReference type="SAM" id="MobiDB-lite"/>
    </source>
</evidence>
<dbReference type="InterPro" id="IPR051200">
    <property type="entry name" value="Host-pathogen_enzymatic-act"/>
</dbReference>
<dbReference type="AlphaFoldDB" id="A6FZ89"/>
<name>A6FZ89_9BACT</name>
<dbReference type="InterPro" id="IPR015943">
    <property type="entry name" value="WD40/YVTN_repeat-like_dom_sf"/>
</dbReference>
<dbReference type="Proteomes" id="UP000005801">
    <property type="component" value="Unassembled WGS sequence"/>
</dbReference>
<feature type="compositionally biased region" description="Low complexity" evidence="1">
    <location>
        <begin position="44"/>
        <end position="55"/>
    </location>
</feature>
<sequence length="406" mass="41863">MALLVALTGCGDASGTDAGAGADEAEASSGDTETETTDTETTDTDATTSTTGVGEQRPERLVVTADWRAHRLSLVDHAALLAGAQTREDALWKTIELPGHEPGPLEVELTPDGTRALVAVAPGFFGGPVGSLVGAPIGSVPETGSLLVVELDTGTVLADIQTTELPMGIAVEPDGSAAWTANFGGESVPGFSVDRVDLQDFSVTAYETAERPEQIDIEATGQRLIVSCAAGQAGAVAFLDDPQGGLHTTFYLAGDPSWIFFLDDFERRAVVVRSFGGNGDSGNYTLLDVSYPIDADTLAVEDLDGIPYAGAKGLAEDEIVVTALVGAGVQVSRYHIDNGVLLQSITIPVSGFPLGVSVDAQSRTALVPLPGANALAVVDFDAGEARVLPWQDEPGPTYLALEGASP</sequence>
<proteinExistence type="predicted"/>
<gene>
    <name evidence="2" type="ORF">PPSIR1_25376</name>
</gene>
<evidence type="ECO:0000313" key="3">
    <source>
        <dbReference type="Proteomes" id="UP000005801"/>
    </source>
</evidence>
<comment type="caution">
    <text evidence="2">The sequence shown here is derived from an EMBL/GenBank/DDBJ whole genome shotgun (WGS) entry which is preliminary data.</text>
</comment>
<dbReference type="Gene3D" id="2.130.10.10">
    <property type="entry name" value="YVTN repeat-like/Quinoprotein amine dehydrogenase"/>
    <property type="match status" value="1"/>
</dbReference>